<sequence length="166" mass="18698">MLKEIAIGRIRKTHGVKGYLKVMSFSGEYDHFMDLEKITLKSKDQSKIFKIEEVTPFSGEILIKLEGIDTPEKGKLLSGWDIWVPREHAAHLEQGEFYHADLHGCQILLEGKVIGSVQSILESGSNDLLEIKTEKGMKLIPFNSVFIGGVDTENKTIELLEGWILD</sequence>
<dbReference type="AlphaFoldDB" id="A0A5C1QHC2"/>
<dbReference type="InterPro" id="IPR056792">
    <property type="entry name" value="PRC_RimM"/>
</dbReference>
<dbReference type="Gene3D" id="2.30.30.240">
    <property type="entry name" value="PRC-barrel domain"/>
    <property type="match status" value="1"/>
</dbReference>
<feature type="domain" description="RimM N-terminal" evidence="6">
    <location>
        <begin position="7"/>
        <end position="87"/>
    </location>
</feature>
<gene>
    <name evidence="5 8" type="primary">rimM</name>
    <name evidence="8" type="ORF">EXM22_05840</name>
</gene>
<dbReference type="SUPFAM" id="SSF50447">
    <property type="entry name" value="Translation proteins"/>
    <property type="match status" value="1"/>
</dbReference>
<accession>A0A5C1QHC2</accession>
<proteinExistence type="inferred from homology"/>
<evidence type="ECO:0000256" key="2">
    <source>
        <dbReference type="ARBA" id="ARBA00022517"/>
    </source>
</evidence>
<evidence type="ECO:0000256" key="5">
    <source>
        <dbReference type="HAMAP-Rule" id="MF_00014"/>
    </source>
</evidence>
<organism evidence="8 9">
    <name type="scientific">Oceanispirochaeta crateris</name>
    <dbReference type="NCBI Taxonomy" id="2518645"/>
    <lineage>
        <taxon>Bacteria</taxon>
        <taxon>Pseudomonadati</taxon>
        <taxon>Spirochaetota</taxon>
        <taxon>Spirochaetia</taxon>
        <taxon>Spirochaetales</taxon>
        <taxon>Spirochaetaceae</taxon>
        <taxon>Oceanispirochaeta</taxon>
    </lineage>
</organism>
<comment type="function">
    <text evidence="5">An accessory protein needed during the final step in the assembly of 30S ribosomal subunit, possibly for assembly of the head region. Essential for efficient processing of 16S rRNA. May be needed both before and after RbfA during the maturation of 16S rRNA. It has affinity for free ribosomal 30S subunits but not for 70S ribosomes.</text>
</comment>
<name>A0A5C1QHC2_9SPIO</name>
<keyword evidence="3 5" id="KW-0698">rRNA processing</keyword>
<comment type="subunit">
    <text evidence="5">Binds ribosomal protein uS19.</text>
</comment>
<dbReference type="GO" id="GO:0005737">
    <property type="term" value="C:cytoplasm"/>
    <property type="evidence" value="ECO:0007669"/>
    <property type="project" value="UniProtKB-SubCell"/>
</dbReference>
<dbReference type="Pfam" id="PF24986">
    <property type="entry name" value="PRC_RimM"/>
    <property type="match status" value="1"/>
</dbReference>
<dbReference type="InterPro" id="IPR011961">
    <property type="entry name" value="RimM"/>
</dbReference>
<comment type="subcellular location">
    <subcellularLocation>
        <location evidence="5">Cytoplasm</location>
    </subcellularLocation>
</comment>
<dbReference type="OrthoDB" id="9810331at2"/>
<dbReference type="RefSeq" id="WP_149485613.1">
    <property type="nucleotide sequence ID" value="NZ_CP036150.1"/>
</dbReference>
<dbReference type="GO" id="GO:0005840">
    <property type="term" value="C:ribosome"/>
    <property type="evidence" value="ECO:0007669"/>
    <property type="project" value="InterPro"/>
</dbReference>
<evidence type="ECO:0000259" key="7">
    <source>
        <dbReference type="Pfam" id="PF24986"/>
    </source>
</evidence>
<dbReference type="InterPro" id="IPR036976">
    <property type="entry name" value="RimM_N_sf"/>
</dbReference>
<dbReference type="InterPro" id="IPR011033">
    <property type="entry name" value="PRC_barrel-like_sf"/>
</dbReference>
<feature type="domain" description="Ribosome maturation factor RimM PRC barrel" evidence="7">
    <location>
        <begin position="100"/>
        <end position="159"/>
    </location>
</feature>
<keyword evidence="9" id="KW-1185">Reference proteome</keyword>
<protein>
    <recommendedName>
        <fullName evidence="5">Ribosome maturation factor RimM</fullName>
    </recommendedName>
</protein>
<evidence type="ECO:0000259" key="6">
    <source>
        <dbReference type="Pfam" id="PF01782"/>
    </source>
</evidence>
<evidence type="ECO:0000256" key="1">
    <source>
        <dbReference type="ARBA" id="ARBA00022490"/>
    </source>
</evidence>
<evidence type="ECO:0000256" key="3">
    <source>
        <dbReference type="ARBA" id="ARBA00022552"/>
    </source>
</evidence>
<dbReference type="Pfam" id="PF01782">
    <property type="entry name" value="RimM"/>
    <property type="match status" value="1"/>
</dbReference>
<dbReference type="PANTHER" id="PTHR33692:SF1">
    <property type="entry name" value="RIBOSOME MATURATION FACTOR RIMM"/>
    <property type="match status" value="1"/>
</dbReference>
<dbReference type="SUPFAM" id="SSF50346">
    <property type="entry name" value="PRC-barrel domain"/>
    <property type="match status" value="1"/>
</dbReference>
<keyword evidence="2 5" id="KW-0690">Ribosome biogenesis</keyword>
<reference evidence="8 9" key="1">
    <citation type="submission" date="2019-02" db="EMBL/GenBank/DDBJ databases">
        <title>Complete Genome Sequence and Methylome Analysis of free living Spirochaetas.</title>
        <authorList>
            <person name="Fomenkov A."/>
            <person name="Dubinina G."/>
            <person name="Leshcheva N."/>
            <person name="Mikheeva N."/>
            <person name="Grabovich M."/>
            <person name="Vincze T."/>
            <person name="Roberts R.J."/>
        </authorList>
    </citation>
    <scope>NUCLEOTIDE SEQUENCE [LARGE SCALE GENOMIC DNA]</scope>
    <source>
        <strain evidence="8 9">K2</strain>
    </source>
</reference>
<dbReference type="KEGG" id="ock:EXM22_05840"/>
<evidence type="ECO:0000313" key="8">
    <source>
        <dbReference type="EMBL" id="QEN07533.1"/>
    </source>
</evidence>
<dbReference type="PANTHER" id="PTHR33692">
    <property type="entry name" value="RIBOSOME MATURATION FACTOR RIMM"/>
    <property type="match status" value="1"/>
</dbReference>
<keyword evidence="1 5" id="KW-0963">Cytoplasm</keyword>
<dbReference type="GO" id="GO:0043022">
    <property type="term" value="F:ribosome binding"/>
    <property type="evidence" value="ECO:0007669"/>
    <property type="project" value="InterPro"/>
</dbReference>
<dbReference type="EMBL" id="CP036150">
    <property type="protein sequence ID" value="QEN07533.1"/>
    <property type="molecule type" value="Genomic_DNA"/>
</dbReference>
<comment type="similarity">
    <text evidence="5">Belongs to the RimM family.</text>
</comment>
<dbReference type="Proteomes" id="UP000324209">
    <property type="component" value="Chromosome"/>
</dbReference>
<dbReference type="GO" id="GO:0042274">
    <property type="term" value="P:ribosomal small subunit biogenesis"/>
    <property type="evidence" value="ECO:0007669"/>
    <property type="project" value="UniProtKB-UniRule"/>
</dbReference>
<dbReference type="InterPro" id="IPR009000">
    <property type="entry name" value="Transl_B-barrel_sf"/>
</dbReference>
<dbReference type="NCBIfam" id="TIGR02273">
    <property type="entry name" value="16S_RimM"/>
    <property type="match status" value="1"/>
</dbReference>
<dbReference type="Gene3D" id="2.40.30.60">
    <property type="entry name" value="RimM"/>
    <property type="match status" value="1"/>
</dbReference>
<dbReference type="GO" id="GO:0006364">
    <property type="term" value="P:rRNA processing"/>
    <property type="evidence" value="ECO:0007669"/>
    <property type="project" value="UniProtKB-UniRule"/>
</dbReference>
<comment type="domain">
    <text evidence="5">The PRC barrel domain binds ribosomal protein uS19.</text>
</comment>
<dbReference type="InterPro" id="IPR002676">
    <property type="entry name" value="RimM_N"/>
</dbReference>
<dbReference type="HAMAP" id="MF_00014">
    <property type="entry name" value="Ribosome_mat_RimM"/>
    <property type="match status" value="1"/>
</dbReference>
<evidence type="ECO:0000313" key="9">
    <source>
        <dbReference type="Proteomes" id="UP000324209"/>
    </source>
</evidence>
<evidence type="ECO:0000256" key="4">
    <source>
        <dbReference type="ARBA" id="ARBA00023186"/>
    </source>
</evidence>
<keyword evidence="4 5" id="KW-0143">Chaperone</keyword>